<dbReference type="VEuPathDB" id="TrichDB:TRFO_06716"/>
<dbReference type="InterPro" id="IPR028889">
    <property type="entry name" value="USP"/>
</dbReference>
<dbReference type="OrthoDB" id="420187at2759"/>
<proteinExistence type="predicted"/>
<accession>A0A1J4K139</accession>
<dbReference type="Proteomes" id="UP000179807">
    <property type="component" value="Unassembled WGS sequence"/>
</dbReference>
<dbReference type="GO" id="GO:0005829">
    <property type="term" value="C:cytosol"/>
    <property type="evidence" value="ECO:0007669"/>
    <property type="project" value="TreeGrafter"/>
</dbReference>
<dbReference type="PROSITE" id="PS00972">
    <property type="entry name" value="USP_1"/>
    <property type="match status" value="1"/>
</dbReference>
<gene>
    <name evidence="2" type="ORF">TRFO_06716</name>
</gene>
<organism evidence="2 3">
    <name type="scientific">Tritrichomonas foetus</name>
    <dbReference type="NCBI Taxonomy" id="1144522"/>
    <lineage>
        <taxon>Eukaryota</taxon>
        <taxon>Metamonada</taxon>
        <taxon>Parabasalia</taxon>
        <taxon>Tritrichomonadida</taxon>
        <taxon>Tritrichomonadidae</taxon>
        <taxon>Tritrichomonas</taxon>
    </lineage>
</organism>
<name>A0A1J4K139_9EUKA</name>
<sequence>MSEKIFFPSESLFDPNDPDFSSNVENLVNTLNSLMDTKKSDIKKFHSFCEKTLPNIWRIIISIEKPTKVQREAIKSLIPVFLNIVYHMEFSTKLTNSITYGFDDSMPQLQVCKLPELKDSEIDELLENPSDSSLERGKISSNFISTCLVKEIVMTQFFTKIRDRFNNKTLTSVQIEAANKIFRIIMPCLSKKYCSAVLTTLIKSSIGVTQQVANDSHGICQFISYFASLAPHLSDIIYEFFGTMILNSSTQSKILKVLKNVVNSIGLCNSGDLIKDKVFTLLNSDAIPAVLKLLYEFIPDELCTRIKFTNDDLLRLINPDRNSYERITMIKKVVSMSDQLDESFAEAVFQSDIFDPELLCYIIDKVNNSDVAEKAFHIMLNSPEPLTKYDLSGIRINKRLKKYVKTDDPSVLIQLSDFVFAAPQLGLMSSFILRAIDLATKDENLLSTLQHFTDYVNRLDSVKPLVTLMEAYKNLGPEPTNISKEYLNLLECWVEATPDIPLDDLFSSIMSLDFSYLPDEFPSFINTLISKNENAKLAINLLLKILDASVSPRHATWFVSCLFDVFHNDNEYIENIVRVLISQMKTDKARNAFFTIMAASRREADFYRIGDEFNFVQDIVINNNHHSIIHCSLHPFHTTSRIYAEVAHKNHKKIDSFILKTDDIQEKTVHFNSSLSIINCNSLQPISLKICELDDDSLNKHAEFLKPRFLTAFARHLPIFWPLLIDSSFKEAVFEWITLFSLGKSLKIYSPLQQILFNDCKNPFDQISSRRVFPRAFLVTVKNTPDIFNNENIEMVINSLISTRFDRVGIAQCCSALWKLDQKFLLSIHTIRKSLIECSSLMIRETVSKIISPETDIDLMISLIPLTKAKNNRSRSKEFFECMKNFKIPPEVFIPFYEDLDQFEFSHYSDADETFISLLELIPVTDSTVNLTIDRLFSPPTCKNMSKPFIHTIESWNAAYKFLSTPLSYPKLKSLLPSLRVPSTTTTLSPDFTYKGRNGIHNLGSTCYINALLQILNAIEPISVGLLTADASHFSNFTSELRTILAQLRFVRGMNLSISQLAESINGFEVHVQQDAMEFFQESIIIRLSNDNEKLLEPLRGKTLSSYYTSEGPITQKEEDFFILSLPTDNLSRLDVAFEKYFEDEPVDGGYSVEGSSDKVQLFHHKSIIQWPDVLAIHLQRFEFTIGMQNKLVHNFGFPVELNPNDLNSSEGTVHCNFKYSLTGVVVHQGTAEQGHYYAIVEGEDKEWYLCNDSNIEYFDIKELTNFAFGFSESALDEDISTGYLLFYKREDLQNVPIEIPADLEDSLNATNLEMWPEIIFRSPNFLNFIHDSAINDKITPDLVDIALHLLFKVAPCDEEIFSDWCTFFKKYILSKSTNSNKFFVFIEEQLGTTVMSLFNLSDKIVDLFSQLFKDALSYSHNKVNSIRIIMKYLDNKCQKRPILCLVFDLIETVCNNTKIDWAANVETLQEIFTYLTAPISKDLMRIIGNQLSNVFNTLMGVYVQLMVEDDNNPNRAILDLFDVNNLNKVIVSARKSDNFHYLLKLVHTHKPDAIINLGEASQFTRTLLSQYFKFPKASSTTRKADENSEKQETFIPKFSITNFGALMFSNDDRLRFKYTEKLKDLIGGNNEVAQYLNNKILNDSYQMPPYVEEATFPVVVLGFSQRFLQLLENGQENLCLEYVDLLLNTSRVAPITVGMQYQFIFDALKFAQNKTIIKNLLEIIRNVIAATSSIAESINDENLSLIMSSNVYSHPAVELLLVFGEKSNNSQLLAACTHFYLYNSIDKHGKILVDLLNKGFRPPRFEIKEKSTQASQLLIANCLCKCWEGDKSDLKEYITSAIQNAVPSKLYMLSEPFVEAVENAKSL</sequence>
<reference evidence="2" key="1">
    <citation type="submission" date="2016-10" db="EMBL/GenBank/DDBJ databases">
        <authorList>
            <person name="Benchimol M."/>
            <person name="Almeida L.G."/>
            <person name="Vasconcelos A.T."/>
            <person name="Perreira-Neves A."/>
            <person name="Rosa I.A."/>
            <person name="Tasca T."/>
            <person name="Bogo M.R."/>
            <person name="de Souza W."/>
        </authorList>
    </citation>
    <scope>NUCLEOTIDE SEQUENCE [LARGE SCALE GENOMIC DNA]</scope>
    <source>
        <strain evidence="2">K</strain>
    </source>
</reference>
<dbReference type="InterPro" id="IPR038765">
    <property type="entry name" value="Papain-like_cys_pep_sf"/>
</dbReference>
<dbReference type="PANTHER" id="PTHR24006">
    <property type="entry name" value="UBIQUITIN CARBOXYL-TERMINAL HYDROLASE"/>
    <property type="match status" value="1"/>
</dbReference>
<dbReference type="Pfam" id="PF00443">
    <property type="entry name" value="UCH"/>
    <property type="match status" value="1"/>
</dbReference>
<dbReference type="InterPro" id="IPR050164">
    <property type="entry name" value="Peptidase_C19"/>
</dbReference>
<dbReference type="GO" id="GO:0016579">
    <property type="term" value="P:protein deubiquitination"/>
    <property type="evidence" value="ECO:0007669"/>
    <property type="project" value="InterPro"/>
</dbReference>
<dbReference type="GO" id="GO:0004843">
    <property type="term" value="F:cysteine-type deubiquitinase activity"/>
    <property type="evidence" value="ECO:0007669"/>
    <property type="project" value="InterPro"/>
</dbReference>
<dbReference type="RefSeq" id="XP_068356596.1">
    <property type="nucleotide sequence ID" value="XM_068493257.1"/>
</dbReference>
<evidence type="ECO:0000313" key="2">
    <source>
        <dbReference type="EMBL" id="OHT03460.1"/>
    </source>
</evidence>
<dbReference type="InterPro" id="IPR018200">
    <property type="entry name" value="USP_CS"/>
</dbReference>
<dbReference type="InterPro" id="IPR001394">
    <property type="entry name" value="Peptidase_C19_UCH"/>
</dbReference>
<dbReference type="PANTHER" id="PTHR24006:SF925">
    <property type="entry name" value="UBIQUITINYL HYDROLASE 1"/>
    <property type="match status" value="1"/>
</dbReference>
<evidence type="ECO:0000259" key="1">
    <source>
        <dbReference type="PROSITE" id="PS50235"/>
    </source>
</evidence>
<dbReference type="GeneID" id="94827961"/>
<dbReference type="GO" id="GO:0005634">
    <property type="term" value="C:nucleus"/>
    <property type="evidence" value="ECO:0007669"/>
    <property type="project" value="TreeGrafter"/>
</dbReference>
<comment type="caution">
    <text evidence="2">The sequence shown here is derived from an EMBL/GenBank/DDBJ whole genome shotgun (WGS) entry which is preliminary data.</text>
</comment>
<dbReference type="Gene3D" id="3.90.70.10">
    <property type="entry name" value="Cysteine proteinases"/>
    <property type="match status" value="1"/>
</dbReference>
<dbReference type="EMBL" id="MLAK01000827">
    <property type="protein sequence ID" value="OHT03460.1"/>
    <property type="molecule type" value="Genomic_DNA"/>
</dbReference>
<dbReference type="SUPFAM" id="SSF54001">
    <property type="entry name" value="Cysteine proteinases"/>
    <property type="match status" value="1"/>
</dbReference>
<dbReference type="PROSITE" id="PS50235">
    <property type="entry name" value="USP_3"/>
    <property type="match status" value="1"/>
</dbReference>
<dbReference type="PROSITE" id="PS00973">
    <property type="entry name" value="USP_2"/>
    <property type="match status" value="1"/>
</dbReference>
<feature type="domain" description="USP" evidence="1">
    <location>
        <begin position="998"/>
        <end position="1291"/>
    </location>
</feature>
<evidence type="ECO:0000313" key="3">
    <source>
        <dbReference type="Proteomes" id="UP000179807"/>
    </source>
</evidence>
<protein>
    <recommendedName>
        <fullName evidence="1">USP domain-containing protein</fullName>
    </recommendedName>
</protein>
<keyword evidence="3" id="KW-1185">Reference proteome</keyword>